<sequence length="629" mass="69794">MIEACFTFTHQRWLDLLAVMLAAIALLAVNVAAGSLLKPLYIDLTEERLFSLSENTKDVIVTIDEPITVRVYFSKKLGERSPLHATFYTRIKGLLLQYVDLAGGMVKVEFIDPEPFSEAEDRAVAFGLQGVPMSEGGELGYFGLAATNSVDAQETVSFFNLERETFIEYDLTRLFHSLAMTKRKTIGILSTLPLNSRSGLGGVLMDQIHALFKVHLLPTELDALPPDIDVLMVVQPTNLPVETLYIIDQFVLRGGRVLLFIDPVAENGLHNRSILLDLESISSFTRILKSWGVSFTPDQVAANIDAARRVNAGQGMHSMITDHVAWLSLGQEAFDDGDAVVGTLERVNVATAGILEAIDGATTAIYPLISTSSRSMRLSAEKFKSPLPDIESLVLSFQSENQRLTLAIRVTGVASSAFVDGSPILQVISDKNHGSHLEISKTNINVILVADTDVLADRFWVQKQDFFGQQLSIPVADNGIFVLNALENLSGAEALIGLRGRGRIGRPFVLLETLRREAEWRYRARERALLQQIDAVQGRLHVLERRENKQSDLLLLPQERKNLENFRRDLLVARRELRAVKHALAQDIEHREAWTKAINIAGVPLVLAGVAGGVAMRRRRRDTQEPVER</sequence>
<evidence type="ECO:0000256" key="1">
    <source>
        <dbReference type="SAM" id="Phobius"/>
    </source>
</evidence>
<gene>
    <name evidence="4" type="ORF">RIEGSTA812A_PEG_502</name>
</gene>
<evidence type="ECO:0000259" key="3">
    <source>
        <dbReference type="Pfam" id="PF23357"/>
    </source>
</evidence>
<accession>A0A484H575</accession>
<name>A0A484H575_9ZZZZ</name>
<protein>
    <submittedName>
        <fullName evidence="4">Gliding motility protein GldG</fullName>
    </submittedName>
</protein>
<keyword evidence="1" id="KW-1133">Transmembrane helix</keyword>
<keyword evidence="1" id="KW-0812">Transmembrane</keyword>
<dbReference type="Pfam" id="PF23357">
    <property type="entry name" value="DUF7088"/>
    <property type="match status" value="1"/>
</dbReference>
<dbReference type="EMBL" id="LR026963">
    <property type="protein sequence ID" value="VBB69029.1"/>
    <property type="molecule type" value="Genomic_DNA"/>
</dbReference>
<dbReference type="AlphaFoldDB" id="A0A484H575"/>
<evidence type="ECO:0000313" key="4">
    <source>
        <dbReference type="EMBL" id="VBB69029.1"/>
    </source>
</evidence>
<proteinExistence type="predicted"/>
<organism evidence="4">
    <name type="scientific">invertebrate metagenome</name>
    <dbReference type="NCBI Taxonomy" id="1711999"/>
    <lineage>
        <taxon>unclassified sequences</taxon>
        <taxon>metagenomes</taxon>
        <taxon>organismal metagenomes</taxon>
    </lineage>
</organism>
<dbReference type="InterPro" id="IPR055396">
    <property type="entry name" value="DUF7088"/>
</dbReference>
<feature type="transmembrane region" description="Helical" evidence="1">
    <location>
        <begin position="597"/>
        <end position="616"/>
    </location>
</feature>
<reference evidence="4" key="1">
    <citation type="submission" date="2018-10" db="EMBL/GenBank/DDBJ databases">
        <authorList>
            <person name="Gruber-Vodicka H."/>
            <person name="Jaeckle O."/>
        </authorList>
    </citation>
    <scope>NUCLEOTIDE SEQUENCE</scope>
</reference>
<evidence type="ECO:0000259" key="2">
    <source>
        <dbReference type="Pfam" id="PF09822"/>
    </source>
</evidence>
<dbReference type="InterPro" id="IPR019196">
    <property type="entry name" value="ABC_transp_unknown"/>
</dbReference>
<dbReference type="Pfam" id="PF09822">
    <property type="entry name" value="ABC_transp_aux"/>
    <property type="match status" value="1"/>
</dbReference>
<feature type="domain" description="DUF7088" evidence="3">
    <location>
        <begin position="46"/>
        <end position="146"/>
    </location>
</feature>
<feature type="domain" description="ABC-type uncharacterised transport system" evidence="2">
    <location>
        <begin position="183"/>
        <end position="485"/>
    </location>
</feature>
<keyword evidence="1" id="KW-0472">Membrane</keyword>